<evidence type="ECO:0000256" key="8">
    <source>
        <dbReference type="ARBA" id="ARBA00023134"/>
    </source>
</evidence>
<evidence type="ECO:0000259" key="12">
    <source>
        <dbReference type="Pfam" id="PF01331"/>
    </source>
</evidence>
<evidence type="ECO:0000256" key="5">
    <source>
        <dbReference type="ARBA" id="ARBA00022695"/>
    </source>
</evidence>
<dbReference type="CDD" id="cd07895">
    <property type="entry name" value="Adenylation_mRNA_capping"/>
    <property type="match status" value="1"/>
</dbReference>
<dbReference type="VEuPathDB" id="FungiDB:BCV72DRAFT_339277"/>
<dbReference type="Gene3D" id="2.40.50.140">
    <property type="entry name" value="Nucleic acid-binding proteins"/>
    <property type="match status" value="1"/>
</dbReference>
<protein>
    <recommendedName>
        <fullName evidence="2">mRNA guanylyltransferase</fullName>
        <ecNumber evidence="2">2.7.7.50</ecNumber>
    </recommendedName>
</protein>
<dbReference type="InterPro" id="IPR012340">
    <property type="entry name" value="NA-bd_OB-fold"/>
</dbReference>
<gene>
    <name evidence="14" type="ORF">BCV71DRAFT_94518</name>
</gene>
<keyword evidence="7" id="KW-0506">mRNA capping</keyword>
<dbReference type="SUPFAM" id="SSF50249">
    <property type="entry name" value="Nucleic acid-binding proteins"/>
    <property type="match status" value="1"/>
</dbReference>
<evidence type="ECO:0000256" key="6">
    <source>
        <dbReference type="ARBA" id="ARBA00022741"/>
    </source>
</evidence>
<dbReference type="GO" id="GO:0005524">
    <property type="term" value="F:ATP binding"/>
    <property type="evidence" value="ECO:0007669"/>
    <property type="project" value="InterPro"/>
</dbReference>
<keyword evidence="3" id="KW-0507">mRNA processing</keyword>
<dbReference type="SUPFAM" id="SSF56091">
    <property type="entry name" value="DNA ligase/mRNA capping enzyme, catalytic domain"/>
    <property type="match status" value="1"/>
</dbReference>
<dbReference type="GO" id="GO:0005634">
    <property type="term" value="C:nucleus"/>
    <property type="evidence" value="ECO:0007669"/>
    <property type="project" value="UniProtKB-SubCell"/>
</dbReference>
<dbReference type="Gene3D" id="3.30.470.30">
    <property type="entry name" value="DNA ligase/mRNA capping enzyme"/>
    <property type="match status" value="1"/>
</dbReference>
<dbReference type="PANTHER" id="PTHR10367">
    <property type="entry name" value="MRNA-CAPPING ENZYME"/>
    <property type="match status" value="1"/>
</dbReference>
<dbReference type="OMA" id="MPHSPHM"/>
<evidence type="ECO:0000313" key="14">
    <source>
        <dbReference type="EMBL" id="ORE12313.1"/>
    </source>
</evidence>
<keyword evidence="6" id="KW-0547">Nucleotide-binding</keyword>
<organism evidence="14 15">
    <name type="scientific">Rhizopus microsporus</name>
    <dbReference type="NCBI Taxonomy" id="58291"/>
    <lineage>
        <taxon>Eukaryota</taxon>
        <taxon>Fungi</taxon>
        <taxon>Fungi incertae sedis</taxon>
        <taxon>Mucoromycota</taxon>
        <taxon>Mucoromycotina</taxon>
        <taxon>Mucoromycetes</taxon>
        <taxon>Mucorales</taxon>
        <taxon>Mucorineae</taxon>
        <taxon>Rhizopodaceae</taxon>
        <taxon>Rhizopus</taxon>
    </lineage>
</organism>
<dbReference type="GO" id="GO:0004484">
    <property type="term" value="F:mRNA guanylyltransferase activity"/>
    <property type="evidence" value="ECO:0007669"/>
    <property type="project" value="UniProtKB-EC"/>
</dbReference>
<name>A0A1X0RJR5_RHIZD</name>
<dbReference type="GO" id="GO:0005525">
    <property type="term" value="F:GTP binding"/>
    <property type="evidence" value="ECO:0007669"/>
    <property type="project" value="UniProtKB-KW"/>
</dbReference>
<evidence type="ECO:0000256" key="10">
    <source>
        <dbReference type="ARBA" id="ARBA00044624"/>
    </source>
</evidence>
<dbReference type="InterPro" id="IPR001339">
    <property type="entry name" value="mRNA_cap_enzyme_adenylation"/>
</dbReference>
<reference evidence="14 15" key="1">
    <citation type="journal article" date="2016" name="Proc. Natl. Acad. Sci. U.S.A.">
        <title>Lipid metabolic changes in an early divergent fungus govern the establishment of a mutualistic symbiosis with endobacteria.</title>
        <authorList>
            <person name="Lastovetsky O.A."/>
            <person name="Gaspar M.L."/>
            <person name="Mondo S.J."/>
            <person name="LaButti K.M."/>
            <person name="Sandor L."/>
            <person name="Grigoriev I.V."/>
            <person name="Henry S.A."/>
            <person name="Pawlowska T.E."/>
        </authorList>
    </citation>
    <scope>NUCLEOTIDE SEQUENCE [LARGE SCALE GENOMIC DNA]</scope>
    <source>
        <strain evidence="14 15">ATCC 11559</strain>
    </source>
</reference>
<dbReference type="EMBL" id="KV921713">
    <property type="protein sequence ID" value="ORE12313.1"/>
    <property type="molecule type" value="Genomic_DNA"/>
</dbReference>
<dbReference type="GO" id="GO:0006370">
    <property type="term" value="P:7-methylguanosine mRNA capping"/>
    <property type="evidence" value="ECO:0007669"/>
    <property type="project" value="UniProtKB-KW"/>
</dbReference>
<dbReference type="AlphaFoldDB" id="A0A1X0RJR5"/>
<feature type="domain" description="mRNA capping enzyme C-terminal" evidence="13">
    <location>
        <begin position="238"/>
        <end position="354"/>
    </location>
</feature>
<dbReference type="Pfam" id="PF01331">
    <property type="entry name" value="mRNA_cap_enzyme"/>
    <property type="match status" value="1"/>
</dbReference>
<dbReference type="PANTHER" id="PTHR10367:SF17">
    <property type="entry name" value="MRNA-CAPPING ENZYME"/>
    <property type="match status" value="1"/>
</dbReference>
<evidence type="ECO:0000259" key="13">
    <source>
        <dbReference type="Pfam" id="PF03919"/>
    </source>
</evidence>
<dbReference type="InterPro" id="IPR013846">
    <property type="entry name" value="mRNA_cap_enzyme_C"/>
</dbReference>
<dbReference type="Proteomes" id="UP000242381">
    <property type="component" value="Unassembled WGS sequence"/>
</dbReference>
<evidence type="ECO:0000256" key="7">
    <source>
        <dbReference type="ARBA" id="ARBA00023042"/>
    </source>
</evidence>
<keyword evidence="4" id="KW-0808">Transferase</keyword>
<evidence type="ECO:0000256" key="3">
    <source>
        <dbReference type="ARBA" id="ARBA00022664"/>
    </source>
</evidence>
<comment type="catalytic activity">
    <reaction evidence="10">
        <text>a 5'-end diphospho-ribonucleoside in mRNA + GTP + H(+) = a 5'-end (5'-triphosphoguanosine)-ribonucleoside in mRNA + diphosphate</text>
        <dbReference type="Rhea" id="RHEA:67012"/>
        <dbReference type="Rhea" id="RHEA-COMP:17165"/>
        <dbReference type="Rhea" id="RHEA-COMP:17166"/>
        <dbReference type="ChEBI" id="CHEBI:15378"/>
        <dbReference type="ChEBI" id="CHEBI:33019"/>
        <dbReference type="ChEBI" id="CHEBI:37565"/>
        <dbReference type="ChEBI" id="CHEBI:167616"/>
        <dbReference type="ChEBI" id="CHEBI:167617"/>
        <dbReference type="EC" id="2.7.7.50"/>
    </reaction>
    <physiologicalReaction direction="left-to-right" evidence="10">
        <dbReference type="Rhea" id="RHEA:67013"/>
    </physiologicalReaction>
</comment>
<proteinExistence type="predicted"/>
<evidence type="ECO:0000256" key="1">
    <source>
        <dbReference type="ARBA" id="ARBA00004123"/>
    </source>
</evidence>
<evidence type="ECO:0000256" key="4">
    <source>
        <dbReference type="ARBA" id="ARBA00022679"/>
    </source>
</evidence>
<evidence type="ECO:0000256" key="9">
    <source>
        <dbReference type="ARBA" id="ARBA00023242"/>
    </source>
</evidence>
<sequence>MPNSENGQLPEFIGKRVDPTYSKILQQKLKELLHTTSDSFPGSQPVCFESKHLIDIEREDYYVCERSDGVRYLLLFVQSPKGPASFLYDRNRYWYYVPNLLFPTRGRENEYLKDTLMDGELVLDIDDKKKTWRYLIFDLMVVNGLSIVQRSFNTRLGMLQQDVIQPLNMGLRNLTETDRPPFSVELKKMERSYGLHLVFDQIPKLKHKTDGIIWTPVKYPYTSGTCQKLLKWKPPESNTVDFRIAARWSKEHKPIYSIEVLSHGVTYKFYDHFQPEPALATEWKSHLPDGRIAEFRYDPNCEVTIVEQGYAPTVRKGGWRFVRFRDDKGIANDENVVKKILNSIKDGVTKEQLLSCMDRVRAAWKAREKGLPMPPLPSKHALKSPSFDQNKADINSTSTIPAAATSSKIISDTRPNLKQSSSFDNSDIPARFIKRKTSETSFSVKKETSEGIDGNLPERKKLKGTIKSKGDQLKEFADTTENDSIANDTQVAKQVEDDHSAQFERIISDSETEYLKNELSLNNIDSALQEKQADVKATVAMERTLKEVDSVKQSPNNESNMQGKHSLPADIQKKVENIPDATVQTSSLLEHATERRRSHTRGLDGFLSTKQQLKNVPGTCSSTYPSLVSKEQEMIQSSNCLKDQGVASKRVNNPLFEAFPATSENKSVTEGDQKSIKVRQACSFEGLSQSKMTTATATTIAKANYTSTSNSDMQYFEQERGRSANSHAFIKVPPISQNIEYKPRSSSLSNIHHLLSSSEELGEKNERNNSKDISNANDEYKSDTFLHSKMKARPQLQHHITQQSSSSVPIEHEQADRTDHQYQQQHLSYLQKHTQKAFYTPVQFINFHAERRTLQGLNPRKDQFLIFQSESNAQPLSTQPKQRSYSNIWKTNSNVSNFSSDCQPCIHEPESPQQSKGDNDPADCDYYRYGQQVAHTTSQREKPRSSNIKSKLDFILN</sequence>
<dbReference type="InterPro" id="IPR051029">
    <property type="entry name" value="mRNA_Capping_Enz/RNA_Phosphat"/>
</dbReference>
<feature type="region of interest" description="Disordered" evidence="11">
    <location>
        <begin position="758"/>
        <end position="778"/>
    </location>
</feature>
<evidence type="ECO:0000256" key="11">
    <source>
        <dbReference type="SAM" id="MobiDB-lite"/>
    </source>
</evidence>
<dbReference type="Pfam" id="PF03919">
    <property type="entry name" value="mRNA_cap_C"/>
    <property type="match status" value="1"/>
</dbReference>
<comment type="subcellular location">
    <subcellularLocation>
        <location evidence="1">Nucleus</location>
    </subcellularLocation>
</comment>
<feature type="region of interest" description="Disordered" evidence="11">
    <location>
        <begin position="796"/>
        <end position="816"/>
    </location>
</feature>
<feature type="compositionally biased region" description="Basic and acidic residues" evidence="11">
    <location>
        <begin position="761"/>
        <end position="770"/>
    </location>
</feature>
<keyword evidence="5" id="KW-0548">Nucleotidyltransferase</keyword>
<evidence type="ECO:0000256" key="2">
    <source>
        <dbReference type="ARBA" id="ARBA00012475"/>
    </source>
</evidence>
<evidence type="ECO:0000313" key="15">
    <source>
        <dbReference type="Proteomes" id="UP000242381"/>
    </source>
</evidence>
<keyword evidence="8" id="KW-0342">GTP-binding</keyword>
<feature type="compositionally biased region" description="Polar residues" evidence="11">
    <location>
        <begin position="798"/>
        <end position="808"/>
    </location>
</feature>
<feature type="region of interest" description="Disordered" evidence="11">
    <location>
        <begin position="905"/>
        <end position="925"/>
    </location>
</feature>
<accession>A0A1X0RJR5</accession>
<keyword evidence="9" id="KW-0539">Nucleus</keyword>
<dbReference type="EC" id="2.7.7.50" evidence="2"/>
<feature type="domain" description="mRNA capping enzyme adenylation" evidence="12">
    <location>
        <begin position="44"/>
        <end position="233"/>
    </location>
</feature>